<evidence type="ECO:0000313" key="1">
    <source>
        <dbReference type="EMBL" id="EGV01484.1"/>
    </source>
</evidence>
<dbReference type="GO" id="GO:0005524">
    <property type="term" value="F:ATP binding"/>
    <property type="evidence" value="ECO:0007669"/>
    <property type="project" value="UniProtKB-KW"/>
</dbReference>
<keyword evidence="1" id="KW-0547">Nucleotide-binding</keyword>
<accession>F9Q3B2</accession>
<proteinExistence type="predicted"/>
<gene>
    <name evidence="1" type="ORF">HMPREF9950_1550</name>
</gene>
<reference evidence="1 2" key="1">
    <citation type="submission" date="2011-07" db="EMBL/GenBank/DDBJ databases">
        <authorList>
            <person name="Harkins D.M."/>
            <person name="Madupu R."/>
            <person name="Durkin A.S."/>
            <person name="Torralba M."/>
            <person name="Methe B."/>
            <person name="Sutton G.G."/>
            <person name="Nelson K.E."/>
        </authorList>
    </citation>
    <scope>NUCLEOTIDE SEQUENCE [LARGE SCALE GENOMIC DNA]</scope>
    <source>
        <strain evidence="1 2">SK313</strain>
    </source>
</reference>
<dbReference type="PATRIC" id="fig|1035190.4.peg.1077"/>
<dbReference type="EMBL" id="AFUU01000003">
    <property type="protein sequence ID" value="EGV01484.1"/>
    <property type="molecule type" value="Genomic_DNA"/>
</dbReference>
<comment type="caution">
    <text evidence="1">The sequence shown here is derived from an EMBL/GenBank/DDBJ whole genome shotgun (WGS) entry which is preliminary data.</text>
</comment>
<evidence type="ECO:0000313" key="2">
    <source>
        <dbReference type="Proteomes" id="UP000005621"/>
    </source>
</evidence>
<organism evidence="1 2">
    <name type="scientific">Streptococcus oralis SK313</name>
    <dbReference type="NCBI Taxonomy" id="1035190"/>
    <lineage>
        <taxon>Bacteria</taxon>
        <taxon>Bacillati</taxon>
        <taxon>Bacillota</taxon>
        <taxon>Bacilli</taxon>
        <taxon>Lactobacillales</taxon>
        <taxon>Streptococcaceae</taxon>
        <taxon>Streptococcus</taxon>
    </lineage>
</organism>
<dbReference type="Proteomes" id="UP000005621">
    <property type="component" value="Unassembled WGS sequence"/>
</dbReference>
<dbReference type="InterPro" id="IPR027417">
    <property type="entry name" value="P-loop_NTPase"/>
</dbReference>
<protein>
    <submittedName>
        <fullName evidence="1">Glutamine ABC transporter, ATP-binding domain protein</fullName>
    </submittedName>
</protein>
<dbReference type="AlphaFoldDB" id="F9Q3B2"/>
<name>F9Q3B2_STROR</name>
<dbReference type="SUPFAM" id="SSF52540">
    <property type="entry name" value="P-loop containing nucleoside triphosphate hydrolases"/>
    <property type="match status" value="1"/>
</dbReference>
<keyword evidence="1" id="KW-0067">ATP-binding</keyword>
<dbReference type="Gene3D" id="3.40.50.300">
    <property type="entry name" value="P-loop containing nucleotide triphosphate hydrolases"/>
    <property type="match status" value="1"/>
</dbReference>
<sequence>MLQVEHIAKTFGERQVLEDVNLQVNQGDVVVILGPSGSGKRPFSVVSTT</sequence>